<organism evidence="3 4">
    <name type="scientific">Adineta ricciae</name>
    <name type="common">Rotifer</name>
    <dbReference type="NCBI Taxonomy" id="249248"/>
    <lineage>
        <taxon>Eukaryota</taxon>
        <taxon>Metazoa</taxon>
        <taxon>Spiralia</taxon>
        <taxon>Gnathifera</taxon>
        <taxon>Rotifera</taxon>
        <taxon>Eurotatoria</taxon>
        <taxon>Bdelloidea</taxon>
        <taxon>Adinetida</taxon>
        <taxon>Adinetidae</taxon>
        <taxon>Adineta</taxon>
    </lineage>
</organism>
<dbReference type="InterPro" id="IPR028994">
    <property type="entry name" value="Integrin_alpha_N"/>
</dbReference>
<dbReference type="PANTHER" id="PTHR44103:SF1">
    <property type="entry name" value="PROPROTEIN CONVERTASE P"/>
    <property type="match status" value="1"/>
</dbReference>
<evidence type="ECO:0000256" key="1">
    <source>
        <dbReference type="ARBA" id="ARBA00022729"/>
    </source>
</evidence>
<dbReference type="Pfam" id="PF13517">
    <property type="entry name" value="FG-GAP_3"/>
    <property type="match status" value="1"/>
</dbReference>
<dbReference type="SUPFAM" id="SSF69318">
    <property type="entry name" value="Integrin alpha N-terminal domain"/>
    <property type="match status" value="1"/>
</dbReference>
<feature type="transmembrane region" description="Helical" evidence="2">
    <location>
        <begin position="48"/>
        <end position="69"/>
    </location>
</feature>
<sequence length="1771" mass="201909">MLLKRVFNWIHKNVSSYNLFLSEENDYDDHSTVKDPTVLLKLQKYKTWLYSVLLTVCLYVLFYGTLIQIEAETVVVSPITLDVFDQLYAERSETLACPCSTITIPYNKFLVNIVKMHPVCSSIFVSKEWIDGLYLENAGLYGVWDFRKSAYGQFEILSRLCSLSQDIVTALQNSVNNTELVTINLLSRRQTQLEIYNSIESQKNKAFSRMTSFLNYWRTTIERNYLASAFGTNWGVYTYSNDESPFSIGYQTVYYGENSFTISCGQSSDSVITAVLPLPSNDSSDFDPIFTTMPMSNVTNVKGFFLACTPLDALLASTLDCLYDFACLQLLFYYFQNLNQTNFNWNNSILSSQRDNTSVLVHFQNLFVENWSTQMSYSTYFDLCSPSACTYSTTSRKNLSYGITLFISLYGGLTIILRLVASQCIDLIYRCKYRSTDAAEEDSNQQNQYSFKPIVSLKQLNLFKNINLRAEENIQQQKITTRVYFILLIGSMFVLCLVTSLDSQIQTIIVSNPSFTTYTSLESKYSTTLRCPCANKTMFYRRLLSLSPVFHQVCSSGFVQSDWIEQMINSMRYRNPYDWRGNAYKQFQVLSDLCQLANQTIIAAMDRFLSQSFIASSVMNEIDFNEQLNANLNQFYQSTAYTFDLMNDIIRFIQQVNQFYEGTVKLTNYYDPILPIISIENTTNNYSIARIGLLLYGIQDIDSGITTCLCATNPYCQRRAIISDLDPIVDYNYIYGYGFNHNLTGWMEGCLAHDSILLSTLECLYADSDCFPFLMSYIIKSNTDTLSLPMSSFRLQPLVDNLTTSRYQPNATVSMMVQQLMLEEWNLVSSYRRFYDSCAPLYCSYAETMRRQNFFGVMITFISMIGGITVTLRILTPQLVKFALSLLSTCARKSSRSKQSNHHSSLVQRRNGNRLKVLIWKLMTLIRSTIVGLNIFPFRAFGTGIDRATAKRYGQWATRLYFILFITMLVILAFYTVIQPRTVTKKFEQPSLTYYYNHLRESYGDDLKCTCSKIASTYHEFVSIQPVFHSICSSQFVSDEWRVGLTNGFASNLSGYAANDYHRFLSAHLFYLQQICQHSIQTANNSINEFLTSLLVTNELLSANDFSDRLKILIEQSKSNAPILFSQLLFFTQTVIHGNAFISTYATNFQYVYVMNGTDAPTTPAEALVYDDECSCARFPNCTTQANFIEADSSANVPIKGIKVGCTPSESLLASTLECFYDQLCLDLIQHYTNYENSSTPLSTTSSQFSQNTTIDELRQNLFIERWLTKTNYSSYYQQCSPLLCTYTSIENFNILYAITLILGLQGGLTIVLKWLCPKFVRVALKIHQNRKTRTILIHPVVLSGTNIRHTNWNGMKATMDTTLQNNTTPCRRSLSKIVFVLVVLLCILLGVILFSIYYARRKPACQLMVKQLSVNTTCSSTNFGPYLIADLNDDNQIDLLFCCDGGFIINVLLADSNGSYGEVIAVPSALPFLSSILQVNAHDINNDGLTDLIILSSFFGSAGEIYFLLGTENKTFEISNIDPIFVSHYPTDISIVDLNNDTNLDLIVIAQYTNEVYLYFGDENRTFSTQSTLFIEYTSDPRQLAIADYNNDSYMDIAVFNRRSLHIHVFFQNTDGSFQSPKWLYTSFDTSQVQMIAGDFDHDHQSDIVFLHSWKNTVSMRYRYQNETFHSNQQVTMPSFTSLSTVSVSHLNGDKYLDIVVGSISSNKIYGLLGDENGQFQTQIIYSSVVNNPFNDINDFNGNTCREILNIKLVNDVLHVLINPCQCRTH</sequence>
<keyword evidence="2" id="KW-0472">Membrane</keyword>
<dbReference type="EMBL" id="CAJNOR010002013">
    <property type="protein sequence ID" value="CAF1234469.1"/>
    <property type="molecule type" value="Genomic_DNA"/>
</dbReference>
<keyword evidence="2" id="KW-1133">Transmembrane helix</keyword>
<gene>
    <name evidence="3" type="ORF">XAT740_LOCUS25401</name>
</gene>
<evidence type="ECO:0000313" key="3">
    <source>
        <dbReference type="EMBL" id="CAF1234469.1"/>
    </source>
</evidence>
<dbReference type="InterPro" id="IPR013517">
    <property type="entry name" value="FG-GAP"/>
</dbReference>
<feature type="transmembrane region" description="Helical" evidence="2">
    <location>
        <begin position="483"/>
        <end position="501"/>
    </location>
</feature>
<feature type="transmembrane region" description="Helical" evidence="2">
    <location>
        <begin position="1295"/>
        <end position="1317"/>
    </location>
</feature>
<keyword evidence="1" id="KW-0732">Signal</keyword>
<keyword evidence="2" id="KW-0812">Transmembrane</keyword>
<name>A0A814YXY4_ADIRI</name>
<accession>A0A814YXY4</accession>
<feature type="transmembrane region" description="Helical" evidence="2">
    <location>
        <begin position="960"/>
        <end position="978"/>
    </location>
</feature>
<comment type="caution">
    <text evidence="3">The sequence shown here is derived from an EMBL/GenBank/DDBJ whole genome shotgun (WGS) entry which is preliminary data.</text>
</comment>
<dbReference type="PANTHER" id="PTHR44103">
    <property type="entry name" value="PROPROTEIN CONVERTASE P"/>
    <property type="match status" value="1"/>
</dbReference>
<proteinExistence type="predicted"/>
<dbReference type="Gene3D" id="2.130.10.130">
    <property type="entry name" value="Integrin alpha, N-terminal"/>
    <property type="match status" value="2"/>
</dbReference>
<feature type="transmembrane region" description="Helical" evidence="2">
    <location>
        <begin position="1378"/>
        <end position="1400"/>
    </location>
</feature>
<keyword evidence="4" id="KW-1185">Reference proteome</keyword>
<feature type="transmembrane region" description="Helical" evidence="2">
    <location>
        <begin position="399"/>
        <end position="420"/>
    </location>
</feature>
<dbReference type="Proteomes" id="UP000663828">
    <property type="component" value="Unassembled WGS sequence"/>
</dbReference>
<feature type="transmembrane region" description="Helical" evidence="2">
    <location>
        <begin position="854"/>
        <end position="875"/>
    </location>
</feature>
<evidence type="ECO:0000256" key="2">
    <source>
        <dbReference type="SAM" id="Phobius"/>
    </source>
</evidence>
<protein>
    <submittedName>
        <fullName evidence="3">Uncharacterized protein</fullName>
    </submittedName>
</protein>
<evidence type="ECO:0000313" key="4">
    <source>
        <dbReference type="Proteomes" id="UP000663828"/>
    </source>
</evidence>
<reference evidence="3" key="1">
    <citation type="submission" date="2021-02" db="EMBL/GenBank/DDBJ databases">
        <authorList>
            <person name="Nowell W R."/>
        </authorList>
    </citation>
    <scope>NUCLEOTIDE SEQUENCE</scope>
</reference>